<feature type="transmembrane region" description="Helical" evidence="5">
    <location>
        <begin position="308"/>
        <end position="330"/>
    </location>
</feature>
<dbReference type="Gene3D" id="1.20.1740.10">
    <property type="entry name" value="Amino acid/polyamine transporter I"/>
    <property type="match status" value="1"/>
</dbReference>
<gene>
    <name evidence="6" type="ORF">C3F09_04885</name>
</gene>
<feature type="transmembrane region" description="Helical" evidence="5">
    <location>
        <begin position="27"/>
        <end position="47"/>
    </location>
</feature>
<keyword evidence="2 5" id="KW-0812">Transmembrane</keyword>
<evidence type="ECO:0000256" key="5">
    <source>
        <dbReference type="SAM" id="Phobius"/>
    </source>
</evidence>
<accession>A0A855X9D8</accession>
<evidence type="ECO:0000256" key="2">
    <source>
        <dbReference type="ARBA" id="ARBA00022692"/>
    </source>
</evidence>
<keyword evidence="4 5" id="KW-0472">Membrane</keyword>
<feature type="transmembrane region" description="Helical" evidence="5">
    <location>
        <begin position="67"/>
        <end position="90"/>
    </location>
</feature>
<dbReference type="Proteomes" id="UP000250918">
    <property type="component" value="Unassembled WGS sequence"/>
</dbReference>
<feature type="transmembrane region" description="Helical" evidence="5">
    <location>
        <begin position="362"/>
        <end position="381"/>
    </location>
</feature>
<evidence type="ECO:0000256" key="4">
    <source>
        <dbReference type="ARBA" id="ARBA00023136"/>
    </source>
</evidence>
<feature type="transmembrane region" description="Helical" evidence="5">
    <location>
        <begin position="110"/>
        <end position="139"/>
    </location>
</feature>
<organism evidence="6 7">
    <name type="scientific">candidate division GN15 bacterium</name>
    <dbReference type="NCBI Taxonomy" id="2072418"/>
    <lineage>
        <taxon>Bacteria</taxon>
        <taxon>candidate division GN15</taxon>
    </lineage>
</organism>
<dbReference type="EMBL" id="PQAP01000048">
    <property type="protein sequence ID" value="PWB73802.1"/>
    <property type="molecule type" value="Genomic_DNA"/>
</dbReference>
<proteinExistence type="predicted"/>
<feature type="transmembrane region" description="Helical" evidence="5">
    <location>
        <begin position="452"/>
        <end position="469"/>
    </location>
</feature>
<comment type="subcellular location">
    <subcellularLocation>
        <location evidence="1">Membrane</location>
        <topology evidence="1">Multi-pass membrane protein</topology>
    </subcellularLocation>
</comment>
<dbReference type="GO" id="GO:0022857">
    <property type="term" value="F:transmembrane transporter activity"/>
    <property type="evidence" value="ECO:0007669"/>
    <property type="project" value="InterPro"/>
</dbReference>
<feature type="transmembrane region" description="Helical" evidence="5">
    <location>
        <begin position="267"/>
        <end position="288"/>
    </location>
</feature>
<protein>
    <submittedName>
        <fullName evidence="6">Amino acid transporter</fullName>
    </submittedName>
</protein>
<keyword evidence="3 5" id="KW-1133">Transmembrane helix</keyword>
<sequence length="661" mass="72306">MDTEPSFGKRVRKIVVGSARNLDDRSLFHAISLTAFLAWVGMGADGLSSSCYGPEEAFLALKGHSYLAILVGLGSALTVLIISFSYSQIIELFPTGGGGYLVASKMLNPWLGMVSGCALLIDYMLTIALSVASGAAALFSFLPVEWQSYRLAFALLGVIGLTVMNLRGIKESVAPLIPIILAFALTHGFLIVYALAVHIPNIPTIVETTARDFSAARSEIGLAAVFMLLLRSYSMGAGTYTGIEAVSNGLPVIREPKVVNGKRTMKYMAFSLAFMVTGLMIAYLLFHVEPQPGKTLNAVLFDTVTQNWGITGRILTMVALVSAAALLFVAAQTGFLDGPRVLANMALDRWFPTRFSMLSDRLVTQNGILLMGTAAFLLVLLTRGSVVFLVVLYSITVFITFCLSQLGMVRHWWKERRTAKGWRHRLAINGIGLVLTSFILLSMAIVKFHEGGWLTLLVTAVLILVAVMVRRHYRATSRQLGRLDDLVKTALAREEEGPIKSGPVEPAKGPHAGTAILLVNGFNGLGLHTLLNCIRLFPGHFKNFVFLQVGVVDVGTFKGSAEMERLREHLDHDGAKYVSFVRRHGFYGEQIGLVGVDVVEELDRAVPEVLARFPGAILFGGQLVFERETFLTRILHNQTIFSVQKRLYHRGIPILILPIRV</sequence>
<evidence type="ECO:0000313" key="6">
    <source>
        <dbReference type="EMBL" id="PWB73802.1"/>
    </source>
</evidence>
<dbReference type="InterPro" id="IPR002293">
    <property type="entry name" value="AA/rel_permease1"/>
</dbReference>
<evidence type="ECO:0000313" key="7">
    <source>
        <dbReference type="Proteomes" id="UP000250918"/>
    </source>
</evidence>
<evidence type="ECO:0000256" key="3">
    <source>
        <dbReference type="ARBA" id="ARBA00022989"/>
    </source>
</evidence>
<reference evidence="6 7" key="1">
    <citation type="journal article" date="2018" name="ISME J.">
        <title>A methanotrophic archaeon couples anaerobic oxidation of methane to Fe(III) reduction.</title>
        <authorList>
            <person name="Cai C."/>
            <person name="Leu A.O."/>
            <person name="Xie G.J."/>
            <person name="Guo J."/>
            <person name="Feng Y."/>
            <person name="Zhao J.X."/>
            <person name="Tyson G.W."/>
            <person name="Yuan Z."/>
            <person name="Hu S."/>
        </authorList>
    </citation>
    <scope>NUCLEOTIDE SEQUENCE [LARGE SCALE GENOMIC DNA]</scope>
    <source>
        <strain evidence="6">FeB_12</strain>
    </source>
</reference>
<dbReference type="GO" id="GO:0016020">
    <property type="term" value="C:membrane"/>
    <property type="evidence" value="ECO:0007669"/>
    <property type="project" value="UniProtKB-SubCell"/>
</dbReference>
<dbReference type="PANTHER" id="PTHR47704">
    <property type="entry name" value="POTASSIUM TRANSPORTER KIMA"/>
    <property type="match status" value="1"/>
</dbReference>
<dbReference type="PANTHER" id="PTHR47704:SF1">
    <property type="entry name" value="POTASSIUM TRANSPORTER KIMA"/>
    <property type="match status" value="1"/>
</dbReference>
<name>A0A855X9D8_9BACT</name>
<feature type="transmembrane region" description="Helical" evidence="5">
    <location>
        <begin position="151"/>
        <end position="169"/>
    </location>
</feature>
<feature type="transmembrane region" description="Helical" evidence="5">
    <location>
        <begin position="426"/>
        <end position="446"/>
    </location>
</feature>
<dbReference type="AlphaFoldDB" id="A0A855X9D8"/>
<feature type="transmembrane region" description="Helical" evidence="5">
    <location>
        <begin position="175"/>
        <end position="196"/>
    </location>
</feature>
<dbReference type="Pfam" id="PF13520">
    <property type="entry name" value="AA_permease_2"/>
    <property type="match status" value="1"/>
</dbReference>
<evidence type="ECO:0000256" key="1">
    <source>
        <dbReference type="ARBA" id="ARBA00004141"/>
    </source>
</evidence>
<feature type="transmembrane region" description="Helical" evidence="5">
    <location>
        <begin position="387"/>
        <end position="406"/>
    </location>
</feature>
<comment type="caution">
    <text evidence="6">The sequence shown here is derived from an EMBL/GenBank/DDBJ whole genome shotgun (WGS) entry which is preliminary data.</text>
</comment>
<dbReference type="InterPro" id="IPR053153">
    <property type="entry name" value="APC_K+_Transporter"/>
</dbReference>